<dbReference type="InterPro" id="IPR011989">
    <property type="entry name" value="ARM-like"/>
</dbReference>
<dbReference type="SUPFAM" id="SSF48371">
    <property type="entry name" value="ARM repeat"/>
    <property type="match status" value="1"/>
</dbReference>
<evidence type="ECO:0000256" key="3">
    <source>
        <dbReference type="ARBA" id="ARBA00022618"/>
    </source>
</evidence>
<name>A0AAN7VQ03_9COLE</name>
<feature type="domain" description="Ataxin-10" evidence="6">
    <location>
        <begin position="364"/>
        <end position="460"/>
    </location>
</feature>
<dbReference type="GO" id="GO:0005829">
    <property type="term" value="C:cytosol"/>
    <property type="evidence" value="ECO:0007669"/>
    <property type="project" value="TreeGrafter"/>
</dbReference>
<dbReference type="InterPro" id="IPR019156">
    <property type="entry name" value="Ataxin-10_domain"/>
</dbReference>
<evidence type="ECO:0000256" key="5">
    <source>
        <dbReference type="ARBA" id="ARBA00045173"/>
    </source>
</evidence>
<dbReference type="PANTHER" id="PTHR13255:SF0">
    <property type="entry name" value="ATAXIN-10"/>
    <property type="match status" value="1"/>
</dbReference>
<accession>A0AAN7VQ03</accession>
<comment type="caution">
    <text evidence="7">The sequence shown here is derived from an EMBL/GenBank/DDBJ whole genome shotgun (WGS) entry which is preliminary data.</text>
</comment>
<dbReference type="Proteomes" id="UP001329430">
    <property type="component" value="Chromosome 2"/>
</dbReference>
<comment type="function">
    <text evidence="5">May play a role in the regulation of cytokinesis. May play a role in signaling by stimulating protein glycosylation. Induces neuritogenesis by activating the Ras-MAP kinase pathway and is necessary for the survival of cerebellar neurons. Does not appear to play a major role in ciliogenesis.</text>
</comment>
<reference evidence="7 8" key="1">
    <citation type="journal article" date="2024" name="Insects">
        <title>An Improved Chromosome-Level Genome Assembly of the Firefly Pyrocoelia pectoralis.</title>
        <authorList>
            <person name="Fu X."/>
            <person name="Meyer-Rochow V.B."/>
            <person name="Ballantyne L."/>
            <person name="Zhu X."/>
        </authorList>
    </citation>
    <scope>NUCLEOTIDE SEQUENCE [LARGE SCALE GENOMIC DNA]</scope>
    <source>
        <strain evidence="7">XCY_ONT2</strain>
    </source>
</reference>
<protein>
    <recommendedName>
        <fullName evidence="2">Ataxin-10</fullName>
    </recommendedName>
</protein>
<evidence type="ECO:0000259" key="6">
    <source>
        <dbReference type="Pfam" id="PF09759"/>
    </source>
</evidence>
<dbReference type="Gene3D" id="1.25.10.10">
    <property type="entry name" value="Leucine-rich Repeat Variant"/>
    <property type="match status" value="1"/>
</dbReference>
<dbReference type="Pfam" id="PF09759">
    <property type="entry name" value="Atx10homo_assoc"/>
    <property type="match status" value="1"/>
</dbReference>
<dbReference type="InterPro" id="IPR051374">
    <property type="entry name" value="Ataxin-10/CTR86_families"/>
</dbReference>
<evidence type="ECO:0000313" key="8">
    <source>
        <dbReference type="Proteomes" id="UP001329430"/>
    </source>
</evidence>
<gene>
    <name evidence="7" type="ORF">RI129_003698</name>
</gene>
<proteinExistence type="inferred from homology"/>
<dbReference type="AlphaFoldDB" id="A0AAN7VQ03"/>
<dbReference type="InterPro" id="IPR016024">
    <property type="entry name" value="ARM-type_fold"/>
</dbReference>
<dbReference type="GO" id="GO:0051301">
    <property type="term" value="P:cell division"/>
    <property type="evidence" value="ECO:0007669"/>
    <property type="project" value="UniProtKB-KW"/>
</dbReference>
<keyword evidence="4" id="KW-0131">Cell cycle</keyword>
<evidence type="ECO:0000256" key="2">
    <source>
        <dbReference type="ARBA" id="ARBA00018804"/>
    </source>
</evidence>
<organism evidence="7 8">
    <name type="scientific">Pyrocoelia pectoralis</name>
    <dbReference type="NCBI Taxonomy" id="417401"/>
    <lineage>
        <taxon>Eukaryota</taxon>
        <taxon>Metazoa</taxon>
        <taxon>Ecdysozoa</taxon>
        <taxon>Arthropoda</taxon>
        <taxon>Hexapoda</taxon>
        <taxon>Insecta</taxon>
        <taxon>Pterygota</taxon>
        <taxon>Neoptera</taxon>
        <taxon>Endopterygota</taxon>
        <taxon>Coleoptera</taxon>
        <taxon>Polyphaga</taxon>
        <taxon>Elateriformia</taxon>
        <taxon>Elateroidea</taxon>
        <taxon>Lampyridae</taxon>
        <taxon>Lampyrinae</taxon>
        <taxon>Pyrocoelia</taxon>
    </lineage>
</organism>
<dbReference type="GO" id="GO:0031175">
    <property type="term" value="P:neuron projection development"/>
    <property type="evidence" value="ECO:0007669"/>
    <property type="project" value="TreeGrafter"/>
</dbReference>
<evidence type="ECO:0000313" key="7">
    <source>
        <dbReference type="EMBL" id="KAK5648806.1"/>
    </source>
</evidence>
<dbReference type="EMBL" id="JAVRBK010000002">
    <property type="protein sequence ID" value="KAK5648806.1"/>
    <property type="molecule type" value="Genomic_DNA"/>
</dbReference>
<comment type="similarity">
    <text evidence="1">Belongs to the ataxin-10 family.</text>
</comment>
<sequence length="469" mass="53755">MSLTSLNNVELNENYISNYIDYEDWNMLIQYLHPKFEITLNDITGKHNPLMVSQSVIKVLSSLLKELDHKVSLNVNIDLLAALKELFRSLRNCVAFNADVQALVLQDPFLINSTRDVLNKLLEINYGSDCIGMVLQFLSNVVARNIDGATEIWQNFSHIILKLYKGDKCTYNAAALLYNIFYLKKDLIPLCEDVYEHVVKQCSNRDMTNYDVFLLELFIQDEHFFSFYVSLKPEHRLTVLSLIVESECLNKDKPFEMNSEIPAIIASQFKRKSDCILKTVTNYVDQIEPEEVVLLLQILVKLSANEIYSKKLQCDRSLLINCAFLLRSIHSLGKESQNNFTVISKLSDINYTDSDINKDPIFGFKSNIIRLLGNLCWKHKQNQDEVRDLDCIPLLLDCCNIDARNPFIIQWTIFAIRNLCENNFENQAVIASMNQQGVVDSATLQEMGLKLHDDGSNKISVVPLDSLTK</sequence>
<keyword evidence="3" id="KW-0132">Cell division</keyword>
<dbReference type="PANTHER" id="PTHR13255">
    <property type="entry name" value="ATAXIN-10"/>
    <property type="match status" value="1"/>
</dbReference>
<evidence type="ECO:0000256" key="4">
    <source>
        <dbReference type="ARBA" id="ARBA00023306"/>
    </source>
</evidence>
<keyword evidence="8" id="KW-1185">Reference proteome</keyword>
<evidence type="ECO:0000256" key="1">
    <source>
        <dbReference type="ARBA" id="ARBA00008384"/>
    </source>
</evidence>